<dbReference type="PROSITE" id="PS50887">
    <property type="entry name" value="GGDEF"/>
    <property type="match status" value="1"/>
</dbReference>
<accession>A0A1N6WLQ5</accession>
<dbReference type="CDD" id="cd01948">
    <property type="entry name" value="EAL"/>
    <property type="match status" value="1"/>
</dbReference>
<dbReference type="InterPro" id="IPR035919">
    <property type="entry name" value="EAL_sf"/>
</dbReference>
<dbReference type="Pfam" id="PF00563">
    <property type="entry name" value="EAL"/>
    <property type="match status" value="1"/>
</dbReference>
<dbReference type="AlphaFoldDB" id="A0A1N6WLQ5"/>
<dbReference type="InterPro" id="IPR052155">
    <property type="entry name" value="Biofilm_reg_signaling"/>
</dbReference>
<dbReference type="CDD" id="cd06225">
    <property type="entry name" value="HAMP"/>
    <property type="match status" value="1"/>
</dbReference>
<name>A0A1N6WLQ5_9GAMM</name>
<dbReference type="PANTHER" id="PTHR44757:SF2">
    <property type="entry name" value="BIOFILM ARCHITECTURE MAINTENANCE PROTEIN MBAA"/>
    <property type="match status" value="1"/>
</dbReference>
<reference evidence="5 6" key="1">
    <citation type="submission" date="2017-01" db="EMBL/GenBank/DDBJ databases">
        <authorList>
            <person name="Mah S.A."/>
            <person name="Swanson W.J."/>
            <person name="Moy G.W."/>
            <person name="Vacquier V.D."/>
        </authorList>
    </citation>
    <scope>NUCLEOTIDE SEQUENCE [LARGE SCALE GENOMIC DNA]</scope>
    <source>
        <strain evidence="5 6">DSM 7027</strain>
    </source>
</reference>
<evidence type="ECO:0000256" key="1">
    <source>
        <dbReference type="SAM" id="Phobius"/>
    </source>
</evidence>
<keyword evidence="6" id="KW-1185">Reference proteome</keyword>
<evidence type="ECO:0000259" key="3">
    <source>
        <dbReference type="PROSITE" id="PS50885"/>
    </source>
</evidence>
<dbReference type="InterPro" id="IPR029787">
    <property type="entry name" value="Nucleotide_cyclase"/>
</dbReference>
<dbReference type="Pfam" id="PF00990">
    <property type="entry name" value="GGDEF"/>
    <property type="match status" value="1"/>
</dbReference>
<evidence type="ECO:0000313" key="5">
    <source>
        <dbReference type="EMBL" id="SIQ90936.1"/>
    </source>
</evidence>
<proteinExistence type="predicted"/>
<dbReference type="SUPFAM" id="SSF141868">
    <property type="entry name" value="EAL domain-like"/>
    <property type="match status" value="1"/>
</dbReference>
<dbReference type="InterPro" id="IPR003660">
    <property type="entry name" value="HAMP_dom"/>
</dbReference>
<dbReference type="GO" id="GO:0016020">
    <property type="term" value="C:membrane"/>
    <property type="evidence" value="ECO:0007669"/>
    <property type="project" value="InterPro"/>
</dbReference>
<feature type="domain" description="GGDEF" evidence="4">
    <location>
        <begin position="306"/>
        <end position="448"/>
    </location>
</feature>
<dbReference type="Gene3D" id="6.10.340.10">
    <property type="match status" value="1"/>
</dbReference>
<keyword evidence="1" id="KW-0812">Transmembrane</keyword>
<dbReference type="NCBIfam" id="TIGR00254">
    <property type="entry name" value="GGDEF"/>
    <property type="match status" value="1"/>
</dbReference>
<dbReference type="InterPro" id="IPR001633">
    <property type="entry name" value="EAL_dom"/>
</dbReference>
<dbReference type="Gene3D" id="3.30.70.270">
    <property type="match status" value="1"/>
</dbReference>
<dbReference type="STRING" id="49186.SAMN05421647_11129"/>
<protein>
    <submittedName>
        <fullName evidence="5">Diguanylate cyclase/phosphodiesterase</fullName>
    </submittedName>
</protein>
<dbReference type="EMBL" id="FTMN01000011">
    <property type="protein sequence ID" value="SIQ90936.1"/>
    <property type="molecule type" value="Genomic_DNA"/>
</dbReference>
<dbReference type="PANTHER" id="PTHR44757">
    <property type="entry name" value="DIGUANYLATE CYCLASE DGCP"/>
    <property type="match status" value="1"/>
</dbReference>
<dbReference type="InterPro" id="IPR043128">
    <property type="entry name" value="Rev_trsase/Diguanyl_cyclase"/>
</dbReference>
<dbReference type="InterPro" id="IPR000160">
    <property type="entry name" value="GGDEF_dom"/>
</dbReference>
<feature type="transmembrane region" description="Helical" evidence="1">
    <location>
        <begin position="198"/>
        <end position="214"/>
    </location>
</feature>
<dbReference type="SMART" id="SM00052">
    <property type="entry name" value="EAL"/>
    <property type="match status" value="1"/>
</dbReference>
<dbReference type="Pfam" id="PF00672">
    <property type="entry name" value="HAMP"/>
    <property type="match status" value="1"/>
</dbReference>
<keyword evidence="1" id="KW-0472">Membrane</keyword>
<dbReference type="GO" id="GO:0007165">
    <property type="term" value="P:signal transduction"/>
    <property type="evidence" value="ECO:0007669"/>
    <property type="project" value="InterPro"/>
</dbReference>
<dbReference type="SMART" id="SM00304">
    <property type="entry name" value="HAMP"/>
    <property type="match status" value="1"/>
</dbReference>
<dbReference type="PROSITE" id="PS50883">
    <property type="entry name" value="EAL"/>
    <property type="match status" value="1"/>
</dbReference>
<keyword evidence="1" id="KW-1133">Transmembrane helix</keyword>
<feature type="domain" description="EAL" evidence="2">
    <location>
        <begin position="457"/>
        <end position="709"/>
    </location>
</feature>
<dbReference type="PROSITE" id="PS50885">
    <property type="entry name" value="HAMP"/>
    <property type="match status" value="1"/>
</dbReference>
<dbReference type="eggNOG" id="COG5001">
    <property type="taxonomic scope" value="Bacteria"/>
</dbReference>
<dbReference type="SMART" id="SM00267">
    <property type="entry name" value="GGDEF"/>
    <property type="match status" value="1"/>
</dbReference>
<dbReference type="RefSeq" id="WP_076465487.1">
    <property type="nucleotide sequence ID" value="NZ_FTMN01000011.1"/>
</dbReference>
<evidence type="ECO:0000259" key="4">
    <source>
        <dbReference type="PROSITE" id="PS50887"/>
    </source>
</evidence>
<evidence type="ECO:0000259" key="2">
    <source>
        <dbReference type="PROSITE" id="PS50883"/>
    </source>
</evidence>
<dbReference type="CDD" id="cd01949">
    <property type="entry name" value="GGDEF"/>
    <property type="match status" value="1"/>
</dbReference>
<dbReference type="SUPFAM" id="SSF55073">
    <property type="entry name" value="Nucleotide cyclase"/>
    <property type="match status" value="1"/>
</dbReference>
<gene>
    <name evidence="5" type="ORF">SAMN05421647_11129</name>
</gene>
<feature type="domain" description="HAMP" evidence="3">
    <location>
        <begin position="218"/>
        <end position="270"/>
    </location>
</feature>
<feature type="transmembrane region" description="Helical" evidence="1">
    <location>
        <begin position="12"/>
        <end position="32"/>
    </location>
</feature>
<dbReference type="Proteomes" id="UP000186895">
    <property type="component" value="Unassembled WGS sequence"/>
</dbReference>
<organism evidence="5 6">
    <name type="scientific">Marinobacterium stanieri</name>
    <dbReference type="NCBI Taxonomy" id="49186"/>
    <lineage>
        <taxon>Bacteria</taxon>
        <taxon>Pseudomonadati</taxon>
        <taxon>Pseudomonadota</taxon>
        <taxon>Gammaproteobacteria</taxon>
        <taxon>Oceanospirillales</taxon>
        <taxon>Oceanospirillaceae</taxon>
        <taxon>Marinobacterium</taxon>
    </lineage>
</organism>
<evidence type="ECO:0000313" key="6">
    <source>
        <dbReference type="Proteomes" id="UP000186895"/>
    </source>
</evidence>
<dbReference type="Gene3D" id="3.20.20.450">
    <property type="entry name" value="EAL domain"/>
    <property type="match status" value="1"/>
</dbReference>
<sequence length="716" mass="80963">MKVRLLTSLANRLTLGFTLLACILVAIMLVTLHHSLNRFTEDTIQQGKQQLAEALRAQLEQDAQLLSRTLSSHLSIPLYHLDLSAIEKQLSLVRQHRSLEYAYLFSREGRLIHDGSETIPEFGLAMKSLTPLSPEADLHFAWHGRTLHLLQPVMTSSQRSGYLALGVDFTQALTALDRHGEVIGASAEATSENTFNELFLIALLILAVTIWFMYRFCRHQFAPLQALTEKSIAFGEGDRSVRFGVTQSGELGLLGKALEQMRLSLEQSHRQTTQLAYLDNLTQLPNRHWFQQSLERLLELSRQNQQRMGVVFIDLDHFKEVNDTAGHDMGDLLLFEAAARLRNLLMEMDISAPDTEEPLLARLGGDEFVTLYPDLQHTEQLSELARRIAQTLDEPFLIDGRYFNISSSIGITIYPDDGNSSSEILKHADIAMYAAKQSGRNQYAFFSMQMNHQLQQRIETIQGVRTALDQGHFHLEYQPVVDLSTNRIRAAEALLRWNHPERGLIPPGLFIPVIEDSDLIEPVTQWVAQQAVRDLMTLQALKPGFAISINISGAALHQESTRDFLTDLKQREQVPDYCLSIELTETSMIRHLDDCRQTLKQWKDAGMNIWIDDFGTGYSSLSYLHQLPIDGLKIDRSFTRDLKPDSSNSLVATVLTLAESMQLQVVAEGIETDSQLECYRRLGSRYGQGFGLYRPMPYNDLKALLETTDEVHTATS</sequence>